<dbReference type="SUPFAM" id="SSF51735">
    <property type="entry name" value="NAD(P)-binding Rossmann-fold domains"/>
    <property type="match status" value="1"/>
</dbReference>
<evidence type="ECO:0000313" key="2">
    <source>
        <dbReference type="EMBL" id="KAF3542783.1"/>
    </source>
</evidence>
<dbReference type="InterPro" id="IPR036291">
    <property type="entry name" value="NAD(P)-bd_dom_sf"/>
</dbReference>
<accession>A0ABQ7BTU5</accession>
<gene>
    <name evidence="2" type="ORF">DY000_02007889</name>
</gene>
<dbReference type="Proteomes" id="UP000266723">
    <property type="component" value="Unassembled WGS sequence"/>
</dbReference>
<protein>
    <recommendedName>
        <fullName evidence="1">6-phosphogluconate dehydrogenase NADP-binding domain-containing protein</fullName>
    </recommendedName>
</protein>
<dbReference type="InterPro" id="IPR006183">
    <property type="entry name" value="Pgluconate_DH"/>
</dbReference>
<feature type="domain" description="6-phosphogluconate dehydrogenase NADP-binding" evidence="1">
    <location>
        <begin position="1"/>
        <end position="76"/>
    </location>
</feature>
<organism evidence="2 3">
    <name type="scientific">Brassica cretica</name>
    <name type="common">Mustard</name>
    <dbReference type="NCBI Taxonomy" id="69181"/>
    <lineage>
        <taxon>Eukaryota</taxon>
        <taxon>Viridiplantae</taxon>
        <taxon>Streptophyta</taxon>
        <taxon>Embryophyta</taxon>
        <taxon>Tracheophyta</taxon>
        <taxon>Spermatophyta</taxon>
        <taxon>Magnoliopsida</taxon>
        <taxon>eudicotyledons</taxon>
        <taxon>Gunneridae</taxon>
        <taxon>Pentapetalae</taxon>
        <taxon>rosids</taxon>
        <taxon>malvids</taxon>
        <taxon>Brassicales</taxon>
        <taxon>Brassicaceae</taxon>
        <taxon>Brassiceae</taxon>
        <taxon>Brassica</taxon>
    </lineage>
</organism>
<evidence type="ECO:0000313" key="3">
    <source>
        <dbReference type="Proteomes" id="UP000266723"/>
    </source>
</evidence>
<dbReference type="EMBL" id="QGKV02000832">
    <property type="protein sequence ID" value="KAF3542783.1"/>
    <property type="molecule type" value="Genomic_DNA"/>
</dbReference>
<comment type="caution">
    <text evidence="2">The sequence shown here is derived from an EMBL/GenBank/DDBJ whole genome shotgun (WGS) entry which is preliminary data.</text>
</comment>
<reference evidence="2 3" key="1">
    <citation type="journal article" date="2020" name="BMC Genomics">
        <title>Intraspecific diversification of the crop wild relative Brassica cretica Lam. using demographic model selection.</title>
        <authorList>
            <person name="Kioukis A."/>
            <person name="Michalopoulou V.A."/>
            <person name="Briers L."/>
            <person name="Pirintsos S."/>
            <person name="Studholme D.J."/>
            <person name="Pavlidis P."/>
            <person name="Sarris P.F."/>
        </authorList>
    </citation>
    <scope>NUCLEOTIDE SEQUENCE [LARGE SCALE GENOMIC DNA]</scope>
    <source>
        <strain evidence="3">cv. PFS-1207/04</strain>
    </source>
</reference>
<dbReference type="PANTHER" id="PTHR11811">
    <property type="entry name" value="6-PHOSPHOGLUCONATE DEHYDROGENASE"/>
    <property type="match status" value="1"/>
</dbReference>
<dbReference type="InterPro" id="IPR006115">
    <property type="entry name" value="6PGDH_NADP-bd"/>
</dbReference>
<dbReference type="Gene3D" id="3.40.50.720">
    <property type="entry name" value="NAD(P)-binding Rossmann-like Domain"/>
    <property type="match status" value="1"/>
</dbReference>
<name>A0ABQ7BTU5_BRACR</name>
<proteinExistence type="predicted"/>
<keyword evidence="3" id="KW-1185">Reference proteome</keyword>
<evidence type="ECO:0000259" key="1">
    <source>
        <dbReference type="Pfam" id="PF03446"/>
    </source>
</evidence>
<dbReference type="Pfam" id="PF03446">
    <property type="entry name" value="NAD_binding_2"/>
    <property type="match status" value="1"/>
</dbReference>
<sequence>MGQNLALNIAEKGFPISVYNRTTSKVDETLDRIAVEGNLPVSGQYSPHDFVLSLQRPRSLIILVKAGAHVDQTIAAFSDAVLSQTHLGCNRLPTKRLVMSLSFFQSVANGVIVSWAAVYRNRPDGHFDELIGFITAKDSEVTFWFYEPLWFSCLAQIDDLICYDSSQGEETLRRGDFDLHLITRRCRNIQKPWNSNVTLMVAADCSSMVSNKDGTMDEALHLQ</sequence>